<protein>
    <recommendedName>
        <fullName evidence="3">DUF3795 domain-containing protein</fullName>
    </recommendedName>
</protein>
<dbReference type="AlphaFoldDB" id="A0A8G2FFZ9"/>
<organism evidence="1 2">
    <name type="scientific">Desulfomicrobium norvegicum (strain DSM 1741 / NCIMB 8310)</name>
    <name type="common">Desulfovibrio baculatus (strain Norway 4)</name>
    <name type="synonym">Desulfovibrio desulfuricans (strain Norway 4)</name>
    <dbReference type="NCBI Taxonomy" id="52561"/>
    <lineage>
        <taxon>Bacteria</taxon>
        <taxon>Pseudomonadati</taxon>
        <taxon>Thermodesulfobacteriota</taxon>
        <taxon>Desulfovibrionia</taxon>
        <taxon>Desulfovibrionales</taxon>
        <taxon>Desulfomicrobiaceae</taxon>
        <taxon>Desulfomicrobium</taxon>
    </lineage>
</organism>
<gene>
    <name evidence="1" type="ORF">SAMN05421830_11852</name>
</gene>
<comment type="caution">
    <text evidence="1">The sequence shown here is derived from an EMBL/GenBank/DDBJ whole genome shotgun (WGS) entry which is preliminary data.</text>
</comment>
<evidence type="ECO:0000313" key="1">
    <source>
        <dbReference type="EMBL" id="SFM18007.1"/>
    </source>
</evidence>
<dbReference type="Proteomes" id="UP000199581">
    <property type="component" value="Unassembled WGS sequence"/>
</dbReference>
<reference evidence="1 2" key="1">
    <citation type="submission" date="2016-10" db="EMBL/GenBank/DDBJ databases">
        <authorList>
            <person name="Varghese N."/>
            <person name="Submissions S."/>
        </authorList>
    </citation>
    <scope>NUCLEOTIDE SEQUENCE [LARGE SCALE GENOMIC DNA]</scope>
    <source>
        <strain evidence="1 2">DSM 1741</strain>
    </source>
</reference>
<evidence type="ECO:0008006" key="3">
    <source>
        <dbReference type="Google" id="ProtNLM"/>
    </source>
</evidence>
<keyword evidence="2" id="KW-1185">Reference proteome</keyword>
<sequence>MNDNRIEFIRERLAPCGLHCGHCFAFVGGQIHLLSSQLQAALGNFGVYAARFVELLNAPVFASYPEFGTVLAHLAKGACRGCRKEKCKLFASCGVRPCAEEREVDFCFQCAVFPCDRTGFDEHLYRRHVAINRRMMEVGVERYYEEIRDLPRY</sequence>
<name>A0A8G2FFZ9_DESNO</name>
<dbReference type="InterPro" id="IPR024227">
    <property type="entry name" value="DUF3795"/>
</dbReference>
<accession>A0A8G2FFZ9</accession>
<dbReference type="RefSeq" id="WP_092194299.1">
    <property type="nucleotide sequence ID" value="NZ_FOTO01000018.1"/>
</dbReference>
<proteinExistence type="predicted"/>
<evidence type="ECO:0000313" key="2">
    <source>
        <dbReference type="Proteomes" id="UP000199581"/>
    </source>
</evidence>
<dbReference type="EMBL" id="FOTO01000018">
    <property type="protein sequence ID" value="SFM18007.1"/>
    <property type="molecule type" value="Genomic_DNA"/>
</dbReference>
<dbReference type="OrthoDB" id="166000at2"/>
<dbReference type="Pfam" id="PF12675">
    <property type="entry name" value="DUF3795"/>
    <property type="match status" value="1"/>
</dbReference>